<dbReference type="PANTHER" id="PTHR43433">
    <property type="entry name" value="HYDROLASE, ALPHA/BETA FOLD FAMILY PROTEIN"/>
    <property type="match status" value="1"/>
</dbReference>
<dbReference type="InterPro" id="IPR029058">
    <property type="entry name" value="AB_hydrolase_fold"/>
</dbReference>
<protein>
    <submittedName>
        <fullName evidence="2">Alpha/beta fold hydrolase</fullName>
    </submittedName>
</protein>
<dbReference type="Proteomes" id="UP000318413">
    <property type="component" value="Unassembled WGS sequence"/>
</dbReference>
<dbReference type="InterPro" id="IPR050471">
    <property type="entry name" value="AB_hydrolase"/>
</dbReference>
<keyword evidence="3" id="KW-1185">Reference proteome</keyword>
<name>A0A502C8W6_9SPHN</name>
<comment type="caution">
    <text evidence="2">The sequence shown here is derived from an EMBL/GenBank/DDBJ whole genome shotgun (WGS) entry which is preliminary data.</text>
</comment>
<dbReference type="SUPFAM" id="SSF53474">
    <property type="entry name" value="alpha/beta-Hydrolases"/>
    <property type="match status" value="1"/>
</dbReference>
<evidence type="ECO:0000313" key="3">
    <source>
        <dbReference type="Proteomes" id="UP000318413"/>
    </source>
</evidence>
<gene>
    <name evidence="2" type="ORF">EAH84_14145</name>
</gene>
<dbReference type="RefSeq" id="WP_140872650.1">
    <property type="nucleotide sequence ID" value="NZ_RCZK01000016.1"/>
</dbReference>
<dbReference type="AlphaFoldDB" id="A0A502C8W6"/>
<evidence type="ECO:0000259" key="1">
    <source>
        <dbReference type="Pfam" id="PF00561"/>
    </source>
</evidence>
<accession>A0A502C8W6</accession>
<feature type="domain" description="AB hydrolase-1" evidence="1">
    <location>
        <begin position="31"/>
        <end position="254"/>
    </location>
</feature>
<sequence length="271" mass="28708">MSDLADIKRARMRDGVELSYRIIPGTGSARFVLIHSLAMDMQFWAPVAERLAGVGDVLIYDCRGHGASGRGGAPYSAAQFADDLAELLAVIGWDDIILAGASMGGCIAIAFTARYCPRVLALGLVDTTACYGPAAPAQWEERAQKALTQGLGALVGFQTSRWFSAGFAAANPEVVQGAIDVFLATDRDAYAETCRMLGRVDERAALQLFAMPTRILVGSDDYATPPAMAEAMQQTIAGAKLTVLDGAAHLTPLERVDDVAAALLALNEDIR</sequence>
<keyword evidence="2" id="KW-0378">Hydrolase</keyword>
<proteinExistence type="predicted"/>
<dbReference type="Gene3D" id="3.40.50.1820">
    <property type="entry name" value="alpha/beta hydrolase"/>
    <property type="match status" value="1"/>
</dbReference>
<dbReference type="OrthoDB" id="9801400at2"/>
<dbReference type="PANTHER" id="PTHR43433:SF5">
    <property type="entry name" value="AB HYDROLASE-1 DOMAIN-CONTAINING PROTEIN"/>
    <property type="match status" value="1"/>
</dbReference>
<dbReference type="InterPro" id="IPR000073">
    <property type="entry name" value="AB_hydrolase_1"/>
</dbReference>
<dbReference type="Pfam" id="PF00561">
    <property type="entry name" value="Abhydrolase_1"/>
    <property type="match status" value="1"/>
</dbReference>
<dbReference type="EMBL" id="RCZK01000016">
    <property type="protein sequence ID" value="TPG08449.1"/>
    <property type="molecule type" value="Genomic_DNA"/>
</dbReference>
<dbReference type="GO" id="GO:0016787">
    <property type="term" value="F:hydrolase activity"/>
    <property type="evidence" value="ECO:0007669"/>
    <property type="project" value="UniProtKB-KW"/>
</dbReference>
<organism evidence="2 3">
    <name type="scientific">Sphingomonas oligophenolica</name>
    <dbReference type="NCBI Taxonomy" id="301154"/>
    <lineage>
        <taxon>Bacteria</taxon>
        <taxon>Pseudomonadati</taxon>
        <taxon>Pseudomonadota</taxon>
        <taxon>Alphaproteobacteria</taxon>
        <taxon>Sphingomonadales</taxon>
        <taxon>Sphingomonadaceae</taxon>
        <taxon>Sphingomonas</taxon>
    </lineage>
</organism>
<reference evidence="2 3" key="1">
    <citation type="journal article" date="2019" name="Environ. Microbiol.">
        <title>Species interactions and distinct microbial communities in high Arctic permafrost affected cryosols are associated with the CH4 and CO2 gas fluxes.</title>
        <authorList>
            <person name="Altshuler I."/>
            <person name="Hamel J."/>
            <person name="Turney S."/>
            <person name="Magnuson E."/>
            <person name="Levesque R."/>
            <person name="Greer C."/>
            <person name="Whyte L.G."/>
        </authorList>
    </citation>
    <scope>NUCLEOTIDE SEQUENCE [LARGE SCALE GENOMIC DNA]</scope>
    <source>
        <strain evidence="2 3">S5.1</strain>
    </source>
</reference>
<evidence type="ECO:0000313" key="2">
    <source>
        <dbReference type="EMBL" id="TPG08449.1"/>
    </source>
</evidence>